<sequence>MARKLVAVFLVCIVVVAAMQFTDALNADEKFRSCFNTCEEECKAHGEGNSFCEMKCDADCTAKEVADKLHIKLP</sequence>
<accession>A0AAN8VZX9</accession>
<dbReference type="EMBL" id="JBAMMX010000005">
    <property type="protein sequence ID" value="KAK6940789.1"/>
    <property type="molecule type" value="Genomic_DNA"/>
</dbReference>
<evidence type="ECO:0000313" key="3">
    <source>
        <dbReference type="Proteomes" id="UP001370490"/>
    </source>
</evidence>
<keyword evidence="3" id="KW-1185">Reference proteome</keyword>
<protein>
    <submittedName>
        <fullName evidence="2">Pollen allergen ole e 6</fullName>
    </submittedName>
</protein>
<feature type="signal peptide" evidence="1">
    <location>
        <begin position="1"/>
        <end position="18"/>
    </location>
</feature>
<proteinExistence type="predicted"/>
<dbReference type="Pfam" id="PF09253">
    <property type="entry name" value="Ole_e_6"/>
    <property type="match status" value="1"/>
</dbReference>
<dbReference type="PANTHER" id="PTHR35632:SF1">
    <property type="entry name" value="MAJOR POLLEN ALLERGEN OLE E 6-LIKE"/>
    <property type="match status" value="1"/>
</dbReference>
<reference evidence="2 3" key="1">
    <citation type="submission" date="2023-12" db="EMBL/GenBank/DDBJ databases">
        <title>A high-quality genome assembly for Dillenia turbinata (Dilleniales).</title>
        <authorList>
            <person name="Chanderbali A."/>
        </authorList>
    </citation>
    <scope>NUCLEOTIDE SEQUENCE [LARGE SCALE GENOMIC DNA]</scope>
    <source>
        <strain evidence="2">LSX21</strain>
        <tissue evidence="2">Leaf</tissue>
    </source>
</reference>
<evidence type="ECO:0000256" key="1">
    <source>
        <dbReference type="SAM" id="SignalP"/>
    </source>
</evidence>
<gene>
    <name evidence="2" type="ORF">RJ641_030320</name>
</gene>
<dbReference type="InterPro" id="IPR036466">
    <property type="entry name" value="Pollen_allergen_ole-e-6_sf"/>
</dbReference>
<name>A0AAN8VZX9_9MAGN</name>
<comment type="caution">
    <text evidence="2">The sequence shown here is derived from an EMBL/GenBank/DDBJ whole genome shotgun (WGS) entry which is preliminary data.</text>
</comment>
<keyword evidence="1" id="KW-0732">Signal</keyword>
<feature type="chain" id="PRO_5042937048" evidence="1">
    <location>
        <begin position="19"/>
        <end position="74"/>
    </location>
</feature>
<dbReference type="AlphaFoldDB" id="A0AAN8VZX9"/>
<dbReference type="Gene3D" id="1.10.287.720">
    <property type="entry name" value="Pollen allergen ole e 6"/>
    <property type="match status" value="1"/>
</dbReference>
<dbReference type="InterPro" id="IPR015333">
    <property type="entry name" value="Pollen_allergen_ole-e-6"/>
</dbReference>
<dbReference type="Proteomes" id="UP001370490">
    <property type="component" value="Unassembled WGS sequence"/>
</dbReference>
<dbReference type="PANTHER" id="PTHR35632">
    <property type="entry name" value="MAJOR POLLEN ALLERGEN OLE E 6-LIKE"/>
    <property type="match status" value="1"/>
</dbReference>
<dbReference type="SUPFAM" id="SSF111388">
    <property type="entry name" value="Pollen allergen ole e 6"/>
    <property type="match status" value="1"/>
</dbReference>
<evidence type="ECO:0000313" key="2">
    <source>
        <dbReference type="EMBL" id="KAK6940789.1"/>
    </source>
</evidence>
<organism evidence="2 3">
    <name type="scientific">Dillenia turbinata</name>
    <dbReference type="NCBI Taxonomy" id="194707"/>
    <lineage>
        <taxon>Eukaryota</taxon>
        <taxon>Viridiplantae</taxon>
        <taxon>Streptophyta</taxon>
        <taxon>Embryophyta</taxon>
        <taxon>Tracheophyta</taxon>
        <taxon>Spermatophyta</taxon>
        <taxon>Magnoliopsida</taxon>
        <taxon>eudicotyledons</taxon>
        <taxon>Gunneridae</taxon>
        <taxon>Pentapetalae</taxon>
        <taxon>Dilleniales</taxon>
        <taxon>Dilleniaceae</taxon>
        <taxon>Dillenia</taxon>
    </lineage>
</organism>